<feature type="domain" description="MucB/RseB N-terminal" evidence="6">
    <location>
        <begin position="51"/>
        <end position="205"/>
    </location>
</feature>
<comment type="subcellular location">
    <subcellularLocation>
        <location evidence="1">Periplasm</location>
    </subcellularLocation>
</comment>
<reference evidence="9" key="1">
    <citation type="journal article" date="2019" name="Int. J. Syst. Evol. Microbiol.">
        <title>The Global Catalogue of Microorganisms (GCM) 10K type strain sequencing project: providing services to taxonomists for standard genome sequencing and annotation.</title>
        <authorList>
            <consortium name="The Broad Institute Genomics Platform"/>
            <consortium name="The Broad Institute Genome Sequencing Center for Infectious Disease"/>
            <person name="Wu L."/>
            <person name="Ma J."/>
        </authorList>
    </citation>
    <scope>NUCLEOTIDE SEQUENCE [LARGE SCALE GENOMIC DNA]</scope>
    <source>
        <strain evidence="9">KCTC 22157</strain>
    </source>
</reference>
<gene>
    <name evidence="8" type="primary">mucB</name>
    <name evidence="8" type="ORF">GCM10007158_20330</name>
</gene>
<accession>A0ABQ2WMR7</accession>
<dbReference type="InterPro" id="IPR038484">
    <property type="entry name" value="MucB/RseB_C_sf"/>
</dbReference>
<sequence length="318" mass="35016">MAMDKCRQWGIQAVASAGLVSLFSFSTPVIAEQAPAFSCDDLTSFTAPANVQDWLVLSKQAGHCYDFQARAVSIDALGVRTLALSHRIRDGVRQQVVQHLDGPSVSVERQSAVGYRARFTLEDQETSSAAEAWAAHVAHYYEIELLNDDRVAGREAVQLKFAPQDGERYQHEWWLDKETGLLLKHVMRDSQSRALETFQITQLQAPVLYEGEIAHPASPEEPAMSWQAEWLPDGFVSQPVETSSLSSQRVYSDGLASVSLFAAPVEQQALSEGSHQLGVSTATVSVVEVDDQRWQLVGVGELPAAVMRRIVQSIVIQP</sequence>
<dbReference type="InterPro" id="IPR033434">
    <property type="entry name" value="MucB/RseB_N"/>
</dbReference>
<evidence type="ECO:0000256" key="4">
    <source>
        <dbReference type="ARBA" id="ARBA00022764"/>
    </source>
</evidence>
<dbReference type="Proteomes" id="UP000647585">
    <property type="component" value="Unassembled WGS sequence"/>
</dbReference>
<evidence type="ECO:0000313" key="8">
    <source>
        <dbReference type="EMBL" id="GGW59245.1"/>
    </source>
</evidence>
<dbReference type="Gene3D" id="2.50.20.10">
    <property type="entry name" value="Lipoprotein localisation LolA/LolB/LppX"/>
    <property type="match status" value="1"/>
</dbReference>
<dbReference type="Gene3D" id="3.30.200.100">
    <property type="entry name" value="MucB/RseB, C-terminal domain"/>
    <property type="match status" value="1"/>
</dbReference>
<dbReference type="Pfam" id="PF17188">
    <property type="entry name" value="MucB_RseB_C"/>
    <property type="match status" value="1"/>
</dbReference>
<comment type="similarity">
    <text evidence="2">Belongs to the RseB family.</text>
</comment>
<keyword evidence="3 5" id="KW-0732">Signal</keyword>
<proteinExistence type="inferred from homology"/>
<dbReference type="Pfam" id="PF03888">
    <property type="entry name" value="MucB_RseB"/>
    <property type="match status" value="1"/>
</dbReference>
<feature type="signal peptide" evidence="5">
    <location>
        <begin position="1"/>
        <end position="31"/>
    </location>
</feature>
<evidence type="ECO:0000256" key="3">
    <source>
        <dbReference type="ARBA" id="ARBA00022729"/>
    </source>
</evidence>
<organism evidence="8 9">
    <name type="scientific">Halomonas johnsoniae</name>
    <dbReference type="NCBI Taxonomy" id="502832"/>
    <lineage>
        <taxon>Bacteria</taxon>
        <taxon>Pseudomonadati</taxon>
        <taxon>Pseudomonadota</taxon>
        <taxon>Gammaproteobacteria</taxon>
        <taxon>Oceanospirillales</taxon>
        <taxon>Halomonadaceae</taxon>
        <taxon>Halomonas</taxon>
    </lineage>
</organism>
<evidence type="ECO:0000256" key="1">
    <source>
        <dbReference type="ARBA" id="ARBA00004418"/>
    </source>
</evidence>
<evidence type="ECO:0000259" key="6">
    <source>
        <dbReference type="Pfam" id="PF03888"/>
    </source>
</evidence>
<dbReference type="EMBL" id="BMXO01000009">
    <property type="protein sequence ID" value="GGW59245.1"/>
    <property type="molecule type" value="Genomic_DNA"/>
</dbReference>
<dbReference type="PANTHER" id="PTHR38782:SF1">
    <property type="entry name" value="SIGMA-E FACTOR REGULATORY PROTEIN RSEB"/>
    <property type="match status" value="1"/>
</dbReference>
<feature type="chain" id="PRO_5045590774" evidence="5">
    <location>
        <begin position="32"/>
        <end position="318"/>
    </location>
</feature>
<evidence type="ECO:0000256" key="5">
    <source>
        <dbReference type="SAM" id="SignalP"/>
    </source>
</evidence>
<evidence type="ECO:0000256" key="2">
    <source>
        <dbReference type="ARBA" id="ARBA00008150"/>
    </source>
</evidence>
<evidence type="ECO:0000313" key="9">
    <source>
        <dbReference type="Proteomes" id="UP000647585"/>
    </source>
</evidence>
<dbReference type="InterPro" id="IPR033436">
    <property type="entry name" value="MucB/RseB_C"/>
</dbReference>
<dbReference type="PANTHER" id="PTHR38782">
    <property type="match status" value="1"/>
</dbReference>
<comment type="caution">
    <text evidence="8">The sequence shown here is derived from an EMBL/GenBank/DDBJ whole genome shotgun (WGS) entry which is preliminary data.</text>
</comment>
<dbReference type="RefSeq" id="WP_230478438.1">
    <property type="nucleotide sequence ID" value="NZ_BMXO01000009.1"/>
</dbReference>
<dbReference type="InterPro" id="IPR005588">
    <property type="entry name" value="MucB_RseB"/>
</dbReference>
<protein>
    <submittedName>
        <fullName evidence="8">Sigma factor AlgU regulatory protein MucB</fullName>
    </submittedName>
</protein>
<evidence type="ECO:0000259" key="7">
    <source>
        <dbReference type="Pfam" id="PF17188"/>
    </source>
</evidence>
<keyword evidence="9" id="KW-1185">Reference proteome</keyword>
<dbReference type="CDD" id="cd16327">
    <property type="entry name" value="RseB"/>
    <property type="match status" value="1"/>
</dbReference>
<keyword evidence="4" id="KW-0574">Periplasm</keyword>
<name>A0ABQ2WMR7_9GAMM</name>
<feature type="domain" description="MucB/RseB C-terminal" evidence="7">
    <location>
        <begin position="222"/>
        <end position="314"/>
    </location>
</feature>